<comment type="caution">
    <text evidence="1">The sequence shown here is derived from an EMBL/GenBank/DDBJ whole genome shotgun (WGS) entry which is preliminary data.</text>
</comment>
<evidence type="ECO:0000313" key="1">
    <source>
        <dbReference type="EMBL" id="CAD8118547.1"/>
    </source>
</evidence>
<protein>
    <submittedName>
        <fullName evidence="1">Uncharacterized protein</fullName>
    </submittedName>
</protein>
<sequence length="42" mass="5302">MQKWCKFFERRNSLGKIQWNKFCMSSECGDEKKPYKYYQKEK</sequence>
<gene>
    <name evidence="1" type="ORF">PSON_ATCC_30995.1.T1170182</name>
</gene>
<keyword evidence="2" id="KW-1185">Reference proteome</keyword>
<evidence type="ECO:0000313" key="2">
    <source>
        <dbReference type="Proteomes" id="UP000692954"/>
    </source>
</evidence>
<organism evidence="1 2">
    <name type="scientific">Paramecium sonneborni</name>
    <dbReference type="NCBI Taxonomy" id="65129"/>
    <lineage>
        <taxon>Eukaryota</taxon>
        <taxon>Sar</taxon>
        <taxon>Alveolata</taxon>
        <taxon>Ciliophora</taxon>
        <taxon>Intramacronucleata</taxon>
        <taxon>Oligohymenophorea</taxon>
        <taxon>Peniculida</taxon>
        <taxon>Parameciidae</taxon>
        <taxon>Paramecium</taxon>
    </lineage>
</organism>
<dbReference type="EMBL" id="CAJJDN010000117">
    <property type="protein sequence ID" value="CAD8118547.1"/>
    <property type="molecule type" value="Genomic_DNA"/>
</dbReference>
<dbReference type="AlphaFoldDB" id="A0A8S1QV37"/>
<reference evidence="1" key="1">
    <citation type="submission" date="2021-01" db="EMBL/GenBank/DDBJ databases">
        <authorList>
            <consortium name="Genoscope - CEA"/>
            <person name="William W."/>
        </authorList>
    </citation>
    <scope>NUCLEOTIDE SEQUENCE</scope>
</reference>
<accession>A0A8S1QV37</accession>
<proteinExistence type="predicted"/>
<name>A0A8S1QV37_9CILI</name>
<dbReference type="Proteomes" id="UP000692954">
    <property type="component" value="Unassembled WGS sequence"/>
</dbReference>